<feature type="compositionally biased region" description="Acidic residues" evidence="1">
    <location>
        <begin position="722"/>
        <end position="745"/>
    </location>
</feature>
<dbReference type="AlphaFoldDB" id="A0A8H4VTC2"/>
<evidence type="ECO:0000256" key="1">
    <source>
        <dbReference type="SAM" id="MobiDB-lite"/>
    </source>
</evidence>
<keyword evidence="4" id="KW-1185">Reference proteome</keyword>
<dbReference type="InterPro" id="IPR012583">
    <property type="entry name" value="RIX1_N"/>
</dbReference>
<sequence length="745" mass="82400">MEPGHHLKNLLQTQLASDASAIRHLPYCLSSLTAECFLPSSHLAKWSTRIHALIHSKESGARWAGLCLAYRTALLSQRIMIDLAQSWITAVLPMLSRKEPVPVLKAAIRLLRTIFTTATDIPEFQRQVSVPNVVKFTSLVMSVADNVDIELKVMSLQALASVIATYPSAHRASSASLSAFVLQYLSGSTMGPTDQELLHAAARLKRDQLVEKIARRDIGLWVGRVAFLTYHLSNEQYDFVFFVTSPVSLSSDDTVQNNVQPVPIPEPQVAIPLNHDRLRCSVVIIRYLLGTVIQRPVQVPLGGLIKYVLGLLSCSTDGKIDGFVDPSIRSMEESIVPEIRKLGCDLLVAVAEQFPYRLDPYVGRLCTLLAIQLEQNQRPTERLHCLKAVDTLLKTCRPVESPVIPTRLSKAVLPSLTRILSASTTNIDSEPSSSKSKNAKKRARNYEGDEVFKMTRQVTYATAEESEVALISLDVAHVLLLNSNLSPTMQSIIARLMISLLMTLPRLPWHSLSQDPTLVQRLIKKVQNIGFTISSGTTGVMSKSLPFVIKASLRSDELESQRNLGILIHPRVPPLVRSMPHIESLSLYKAEESQEEAEALRALKIADMHIHQTPEVEDIVMTDHNSTLTKQTSNTGPEPVLSQSYALAEVSREPAKVPLSKAQTETLIEPAGTSKPLLENKSYKTDRPQTTVHNVHTTSIAQDIKTPITTPFRPTAIPVPAQEDDNEDEEMPSIDLDSDSEVDED</sequence>
<dbReference type="Pfam" id="PF08167">
    <property type="entry name" value="RIX1"/>
    <property type="match status" value="1"/>
</dbReference>
<dbReference type="EMBL" id="JAACJL010000016">
    <property type="protein sequence ID" value="KAF4619590.1"/>
    <property type="molecule type" value="Genomic_DNA"/>
</dbReference>
<proteinExistence type="predicted"/>
<name>A0A8H4VTC2_9AGAR</name>
<comment type="caution">
    <text evidence="3">The sequence shown here is derived from an EMBL/GenBank/DDBJ whole genome shotgun (WGS) entry which is preliminary data.</text>
</comment>
<dbReference type="SUPFAM" id="SSF48371">
    <property type="entry name" value="ARM repeat"/>
    <property type="match status" value="1"/>
</dbReference>
<dbReference type="Gene3D" id="1.25.10.10">
    <property type="entry name" value="Leucine-rich Repeat Variant"/>
    <property type="match status" value="1"/>
</dbReference>
<dbReference type="InterPro" id="IPR016024">
    <property type="entry name" value="ARM-type_fold"/>
</dbReference>
<accession>A0A8H4VTC2</accession>
<reference evidence="3 4" key="1">
    <citation type="submission" date="2019-12" db="EMBL/GenBank/DDBJ databases">
        <authorList>
            <person name="Floudas D."/>
            <person name="Bentzer J."/>
            <person name="Ahren D."/>
            <person name="Johansson T."/>
            <person name="Persson P."/>
            <person name="Tunlid A."/>
        </authorList>
    </citation>
    <scope>NUCLEOTIDE SEQUENCE [LARGE SCALE GENOMIC DNA]</scope>
    <source>
        <strain evidence="3 4">CBS 102.39</strain>
    </source>
</reference>
<protein>
    <recommendedName>
        <fullName evidence="2">Pre-rRNA-processing protein RIX1 N-terminal domain-containing protein</fullName>
    </recommendedName>
</protein>
<feature type="domain" description="Pre-rRNA-processing protein RIX1 N-terminal" evidence="2">
    <location>
        <begin position="9"/>
        <end position="188"/>
    </location>
</feature>
<dbReference type="Proteomes" id="UP000521872">
    <property type="component" value="Unassembled WGS sequence"/>
</dbReference>
<organism evidence="3 4">
    <name type="scientific">Agrocybe pediades</name>
    <dbReference type="NCBI Taxonomy" id="84607"/>
    <lineage>
        <taxon>Eukaryota</taxon>
        <taxon>Fungi</taxon>
        <taxon>Dikarya</taxon>
        <taxon>Basidiomycota</taxon>
        <taxon>Agaricomycotina</taxon>
        <taxon>Agaricomycetes</taxon>
        <taxon>Agaricomycetidae</taxon>
        <taxon>Agaricales</taxon>
        <taxon>Agaricineae</taxon>
        <taxon>Strophariaceae</taxon>
        <taxon>Agrocybe</taxon>
    </lineage>
</organism>
<dbReference type="InterPro" id="IPR011989">
    <property type="entry name" value="ARM-like"/>
</dbReference>
<evidence type="ECO:0000313" key="3">
    <source>
        <dbReference type="EMBL" id="KAF4619590.1"/>
    </source>
</evidence>
<evidence type="ECO:0000259" key="2">
    <source>
        <dbReference type="Pfam" id="PF08167"/>
    </source>
</evidence>
<evidence type="ECO:0000313" key="4">
    <source>
        <dbReference type="Proteomes" id="UP000521872"/>
    </source>
</evidence>
<feature type="region of interest" description="Disordered" evidence="1">
    <location>
        <begin position="703"/>
        <end position="745"/>
    </location>
</feature>
<feature type="region of interest" description="Disordered" evidence="1">
    <location>
        <begin position="424"/>
        <end position="445"/>
    </location>
</feature>
<gene>
    <name evidence="3" type="ORF">D9613_005172</name>
</gene>